<feature type="region of interest" description="Disordered" evidence="1">
    <location>
        <begin position="342"/>
        <end position="425"/>
    </location>
</feature>
<feature type="region of interest" description="Disordered" evidence="1">
    <location>
        <begin position="1"/>
        <end position="24"/>
    </location>
</feature>
<feature type="compositionally biased region" description="Low complexity" evidence="1">
    <location>
        <begin position="8"/>
        <end position="24"/>
    </location>
</feature>
<evidence type="ECO:0000313" key="5">
    <source>
        <dbReference type="EMBL" id="CEM11628.1"/>
    </source>
</evidence>
<feature type="region of interest" description="Disordered" evidence="1">
    <location>
        <begin position="901"/>
        <end position="956"/>
    </location>
</feature>
<feature type="region of interest" description="Disordered" evidence="1">
    <location>
        <begin position="975"/>
        <end position="1064"/>
    </location>
</feature>
<sequence length="1241" mass="135995">MDNTTAVQAQQQQPPHQHQYQQQQISSRISHGELVCVLEKLHQELRSQTREASHTHSGGSKGAEHQRHVLLRRAFGCLTSAIHIKTADIRPDVVHRLIQELYAILVGGGGDGFAPPRVRVLCCALVRELYPGDVPAFFKENFRGNFACYDLSNLHYFLPLIAELSKPPLLIQNIESVVGWVLQKGAGDDHHAAYASPGARNDSLQRAAFSPLMAVCERHPLQLSYHRHIRPVEDLFADMLTNASTSTTKTSATSILGVRLLATKSVSPVTEIDGTPSRDFFTCLNVAEEYTADQINNTQVFSLLYSWLFHLYQHQLLDSRRRQTREEVLSKLAHFGLVDAQSTPRTHVSRTSSPTIRHVGPSSGLSSPTPTATPSSLRRTPSHTREGASDLCDSDGDGGESSTYSSTDDGAGAGAAAAAGPREGGGMFRLDDRFREVIVSYCLRVLSQVERETAMDPCPPPSLVRHSPHRVSLNHHTWTREFAECCAMESVRILDLLCLMQPEIVSRIFPAVKKVYERTADRQGGLVFTAVLQFFLNHSQHVIFDIEPVLHHFFAGYVSVHYRRHLLAMSALLFLTTNTSKLLLNTTIFTKYFPAILKLVAYHPRTVAAEVLPILPAMVGPTTFVELFHTLLDLPLTAALMEQHDRISTTVDVSTSGSASGPGVAAAAGGGAGAGAERGCATFRAVQRYILRNEQCSSSAPAAAAGETVCVWEDGTDAQRSMIHLLWNCLPLSPRVSYVCKLVPKYLRVYFEVVLLDGPRQCIERLVPLLLSRFSALYPVDFFLQAAHRCMIDTLLAIFQQWPSFLISLKSPIVKAIPIHLDAQGVLLVMHLCWIIGEYASPTLTVPLPPDNPPHQQQQQQQREQLCDAQAVGEFFEALEALAYESMAMAVGACKPQLEQQYHPQQQQRQQWQQYQQPFPGPSDTAPFPTGLSQQQYQQQYQQASPPPPLSGFWGGVAAFHNSATSLGRAMRIGTHHGHTHEGDHPQQPQPVERVRARESAGPGPAAADESVPHPHQQHQQEHPQGLTARDVCGGRGAGEDDGSDSSGGSGGGGSDDYDSSWADANGDPSRAVFVPKFVAVCVASMTKLGLKFPEYSPRVVLCFSKMLRHFDIPEWLMVKDRILDSLQLFHCPAIASGVLTAPHTRTQQPAELSAHTPLSHTAHSTGPDTCTSGPRLHTFELPLQPPLTAHAADFPESLFRQDETHEAPEGLPVGANGGAGAGGVVSGFVLQQQQQQGRQL</sequence>
<dbReference type="InterPro" id="IPR056857">
    <property type="entry name" value="TPR_AP5Z1_N"/>
</dbReference>
<dbReference type="Proteomes" id="UP000041254">
    <property type="component" value="Unassembled WGS sequence"/>
</dbReference>
<dbReference type="EMBL" id="CDMY01000421">
    <property type="protein sequence ID" value="CEM11628.1"/>
    <property type="molecule type" value="Genomic_DNA"/>
</dbReference>
<feature type="domain" description="AP-5 complex subunit zeta-1 ARM repeats" evidence="2">
    <location>
        <begin position="484"/>
        <end position="598"/>
    </location>
</feature>
<evidence type="ECO:0000259" key="3">
    <source>
        <dbReference type="Pfam" id="PF25153"/>
    </source>
</evidence>
<keyword evidence="6" id="KW-1185">Reference proteome</keyword>
<organism evidence="5 6">
    <name type="scientific">Vitrella brassicaformis (strain CCMP3155)</name>
    <dbReference type="NCBI Taxonomy" id="1169540"/>
    <lineage>
        <taxon>Eukaryota</taxon>
        <taxon>Sar</taxon>
        <taxon>Alveolata</taxon>
        <taxon>Colpodellida</taxon>
        <taxon>Vitrellaceae</taxon>
        <taxon>Vitrella</taxon>
    </lineage>
</organism>
<accession>A0A0G4FEL8</accession>
<feature type="domain" description="AP-5 complex subunit zeta-1 C-terminal TPR" evidence="4">
    <location>
        <begin position="612"/>
        <end position="843"/>
    </location>
</feature>
<dbReference type="PANTHER" id="PTHR46488:SF1">
    <property type="entry name" value="AP-5 COMPLEX SUBUNIT ZETA-1"/>
    <property type="match status" value="1"/>
</dbReference>
<dbReference type="GO" id="GO:0044599">
    <property type="term" value="C:AP-5 adaptor complex"/>
    <property type="evidence" value="ECO:0007669"/>
    <property type="project" value="InterPro"/>
</dbReference>
<feature type="compositionally biased region" description="Low complexity" evidence="1">
    <location>
        <begin position="360"/>
        <end position="379"/>
    </location>
</feature>
<dbReference type="AlphaFoldDB" id="A0A0G4FEL8"/>
<evidence type="ECO:0000256" key="1">
    <source>
        <dbReference type="SAM" id="MobiDB-lite"/>
    </source>
</evidence>
<dbReference type="InterPro" id="IPR056856">
    <property type="entry name" value="TPR_AP5Z1_C"/>
</dbReference>
<dbReference type="PANTHER" id="PTHR46488">
    <property type="entry name" value="AP-5 COMPLEX SUBUNIT ZETA-1"/>
    <property type="match status" value="1"/>
</dbReference>
<proteinExistence type="predicted"/>
<feature type="domain" description="AP-5 complex subunit zeta-1 N-terminal TPR" evidence="3">
    <location>
        <begin position="218"/>
        <end position="314"/>
    </location>
</feature>
<protein>
    <submittedName>
        <fullName evidence="5">Uncharacterized protein</fullName>
    </submittedName>
</protein>
<evidence type="ECO:0000259" key="2">
    <source>
        <dbReference type="Pfam" id="PF14764"/>
    </source>
</evidence>
<dbReference type="InterPro" id="IPR028222">
    <property type="entry name" value="AP5Z1"/>
</dbReference>
<reference evidence="5 6" key="1">
    <citation type="submission" date="2014-11" db="EMBL/GenBank/DDBJ databases">
        <authorList>
            <person name="Zhu J."/>
            <person name="Qi W."/>
            <person name="Song R."/>
        </authorList>
    </citation>
    <scope>NUCLEOTIDE SEQUENCE [LARGE SCALE GENOMIC DNA]</scope>
</reference>
<feature type="compositionally biased region" description="Gly residues" evidence="1">
    <location>
        <begin position="1046"/>
        <end position="1055"/>
    </location>
</feature>
<dbReference type="InterPro" id="IPR055450">
    <property type="entry name" value="AP5Z1_ARM"/>
</dbReference>
<feature type="compositionally biased region" description="Low complexity" evidence="1">
    <location>
        <begin position="901"/>
        <end position="918"/>
    </location>
</feature>
<dbReference type="OMA" id="AIFQQWP"/>
<dbReference type="OrthoDB" id="744564at2759"/>
<evidence type="ECO:0000313" key="6">
    <source>
        <dbReference type="Proteomes" id="UP000041254"/>
    </source>
</evidence>
<evidence type="ECO:0000259" key="4">
    <source>
        <dbReference type="Pfam" id="PF25154"/>
    </source>
</evidence>
<gene>
    <name evidence="5" type="ORF">Vbra_15162</name>
</gene>
<dbReference type="PhylomeDB" id="A0A0G4FEL8"/>
<dbReference type="VEuPathDB" id="CryptoDB:Vbra_15162"/>
<dbReference type="Pfam" id="PF14764">
    <property type="entry name" value="SPG48"/>
    <property type="match status" value="1"/>
</dbReference>
<feature type="compositionally biased region" description="Low complexity" evidence="1">
    <location>
        <begin position="934"/>
        <end position="943"/>
    </location>
</feature>
<dbReference type="STRING" id="1169540.A0A0G4FEL8"/>
<feature type="compositionally biased region" description="Polar residues" evidence="1">
    <location>
        <begin position="342"/>
        <end position="355"/>
    </location>
</feature>
<name>A0A0G4FEL8_VITBC</name>
<dbReference type="Pfam" id="PF25154">
    <property type="entry name" value="TPR_AP5Z1_C"/>
    <property type="match status" value="1"/>
</dbReference>
<dbReference type="InParanoid" id="A0A0G4FEL8"/>
<dbReference type="Pfam" id="PF25153">
    <property type="entry name" value="TPR_AP5Z1"/>
    <property type="match status" value="1"/>
</dbReference>